<evidence type="ECO:0000256" key="8">
    <source>
        <dbReference type="HAMAP-Rule" id="MF_01818"/>
    </source>
</evidence>
<dbReference type="Proteomes" id="UP000054598">
    <property type="component" value="Unassembled WGS sequence"/>
</dbReference>
<dbReference type="HAMAP" id="MF_01818">
    <property type="entry name" value="RNase_Z_BN"/>
    <property type="match status" value="1"/>
</dbReference>
<dbReference type="GO" id="GO:0008270">
    <property type="term" value="F:zinc ion binding"/>
    <property type="evidence" value="ECO:0007669"/>
    <property type="project" value="UniProtKB-UniRule"/>
</dbReference>
<accession>A0A124G5Q2</accession>
<keyword evidence="7 8" id="KW-0862">Zinc</keyword>
<evidence type="ECO:0000256" key="4">
    <source>
        <dbReference type="ARBA" id="ARBA00022723"/>
    </source>
</evidence>
<feature type="binding site" evidence="8">
    <location>
        <position position="72"/>
    </location>
    <ligand>
        <name>Zn(2+)</name>
        <dbReference type="ChEBI" id="CHEBI:29105"/>
        <label>2</label>
        <note>catalytic</note>
    </ligand>
</feature>
<evidence type="ECO:0000256" key="7">
    <source>
        <dbReference type="ARBA" id="ARBA00022833"/>
    </source>
</evidence>
<feature type="binding site" evidence="8">
    <location>
        <position position="144"/>
    </location>
    <ligand>
        <name>Zn(2+)</name>
        <dbReference type="ChEBI" id="CHEBI:29105"/>
        <label>1</label>
        <note>catalytic</note>
    </ligand>
</feature>
<organism evidence="11 13">
    <name type="scientific">Methanoculleus marisnigri</name>
    <dbReference type="NCBI Taxonomy" id="2198"/>
    <lineage>
        <taxon>Archaea</taxon>
        <taxon>Methanobacteriati</taxon>
        <taxon>Methanobacteriota</taxon>
        <taxon>Stenosarchaea group</taxon>
        <taxon>Methanomicrobia</taxon>
        <taxon>Methanomicrobiales</taxon>
        <taxon>Methanomicrobiaceae</taxon>
        <taxon>Methanoculleus</taxon>
    </lineage>
</organism>
<dbReference type="EC" id="3.1.26.11" evidence="8"/>
<comment type="similarity">
    <text evidence="8">Belongs to the RNase Z family.</text>
</comment>
<reference evidence="11" key="1">
    <citation type="journal article" date="2015" name="MBio">
        <title>Genome-resolved metagenomic analysis reveals roles for candidate phyla and other microbial community members in biogeochemical transformations in oil reservoirs.</title>
        <authorList>
            <person name="Hu P."/>
            <person name="Tom L."/>
            <person name="Singh A."/>
            <person name="Thomas B.C."/>
            <person name="Baker B.J."/>
            <person name="Piceno Y.M."/>
            <person name="Andersen G.L."/>
            <person name="Banfield J.F."/>
        </authorList>
    </citation>
    <scope>NUCLEOTIDE SEQUENCE [LARGE SCALE GENOMIC DNA]</scope>
    <source>
        <strain evidence="10">62_101</strain>
        <strain evidence="11">63_41</strain>
    </source>
</reference>
<dbReference type="AlphaFoldDB" id="A0A124G5Q2"/>
<dbReference type="Pfam" id="PF12706">
    <property type="entry name" value="Lactamase_B_2"/>
    <property type="match status" value="1"/>
</dbReference>
<comment type="cofactor">
    <cofactor evidence="8">
        <name>Zn(2+)</name>
        <dbReference type="ChEBI" id="CHEBI:29105"/>
    </cofactor>
    <text evidence="8">Binds 2 Zn(2+) ions.</text>
</comment>
<dbReference type="Gene3D" id="3.60.15.10">
    <property type="entry name" value="Ribonuclease Z/Hydroxyacylglutathione hydrolase-like"/>
    <property type="match status" value="1"/>
</dbReference>
<protein>
    <recommendedName>
        <fullName evidence="8">Ribonuclease Z</fullName>
        <shortName evidence="8">RNase Z</shortName>
        <ecNumber evidence="8">3.1.26.11</ecNumber>
    </recommendedName>
    <alternativeName>
        <fullName evidence="8">tRNA 3 endonuclease</fullName>
    </alternativeName>
    <alternativeName>
        <fullName evidence="8">tRNase Z</fullName>
    </alternativeName>
</protein>
<feature type="domain" description="Metallo-beta-lactamase" evidence="9">
    <location>
        <begin position="26"/>
        <end position="218"/>
    </location>
</feature>
<comment type="function">
    <text evidence="8">Zinc phosphodiesterase, which displays some tRNA 3'-processing endonuclease activity. Probably involved in tRNA maturation, by removing a 3'-trailer from precursor tRNA.</text>
</comment>
<evidence type="ECO:0000256" key="2">
    <source>
        <dbReference type="ARBA" id="ARBA00022694"/>
    </source>
</evidence>
<feature type="binding site" evidence="8">
    <location>
        <position position="69"/>
    </location>
    <ligand>
        <name>Zn(2+)</name>
        <dbReference type="ChEBI" id="CHEBI:29105"/>
        <label>1</label>
        <note>catalytic</note>
    </ligand>
</feature>
<gene>
    <name evidence="8" type="primary">rnz</name>
    <name evidence="10" type="ORF">XD82_0111</name>
    <name evidence="11" type="ORF">XE10_0402</name>
</gene>
<feature type="binding site" evidence="8">
    <location>
        <position position="218"/>
    </location>
    <ligand>
        <name>Zn(2+)</name>
        <dbReference type="ChEBI" id="CHEBI:29105"/>
        <label>1</label>
        <note>catalytic</note>
    </ligand>
</feature>
<keyword evidence="3 8" id="KW-0540">Nuclease</keyword>
<keyword evidence="4 8" id="KW-0479">Metal-binding</keyword>
<dbReference type="EMBL" id="LGHE01000027">
    <property type="protein sequence ID" value="KUL03918.1"/>
    <property type="molecule type" value="Genomic_DNA"/>
</dbReference>
<keyword evidence="2 8" id="KW-0819">tRNA processing</keyword>
<dbReference type="PANTHER" id="PTHR46018">
    <property type="entry name" value="ZINC PHOSPHODIESTERASE ELAC PROTEIN 1"/>
    <property type="match status" value="1"/>
</dbReference>
<comment type="caution">
    <text evidence="11">The sequence shown here is derived from an EMBL/GenBank/DDBJ whole genome shotgun (WGS) entry which is preliminary data.</text>
</comment>
<evidence type="ECO:0000256" key="1">
    <source>
        <dbReference type="ARBA" id="ARBA00011738"/>
    </source>
</evidence>
<evidence type="ECO:0000256" key="5">
    <source>
        <dbReference type="ARBA" id="ARBA00022759"/>
    </source>
</evidence>
<dbReference type="CDD" id="cd07717">
    <property type="entry name" value="RNaseZ_ZiPD-like_MBL-fold"/>
    <property type="match status" value="1"/>
</dbReference>
<proteinExistence type="inferred from homology"/>
<dbReference type="Pfam" id="PF00753">
    <property type="entry name" value="Lactamase_B"/>
    <property type="match status" value="1"/>
</dbReference>
<keyword evidence="5 8" id="KW-0255">Endonuclease</keyword>
<dbReference type="PATRIC" id="fig|2198.3.peg.145"/>
<reference evidence="12 13" key="2">
    <citation type="journal article" date="2015" name="MBio">
        <title>Genome-Resolved Metagenomic Analysis Reveals Roles for Candidate Phyla and Other Microbial Community Members in Biogeochemical Transformations in Oil Reservoirs.</title>
        <authorList>
            <person name="Hu P."/>
            <person name="Tom L."/>
            <person name="Singh A."/>
            <person name="Thomas B.C."/>
            <person name="Baker B.J."/>
            <person name="Piceno Y.M."/>
            <person name="Andersen G.L."/>
            <person name="Banfield J.F."/>
        </authorList>
    </citation>
    <scope>NUCLEOTIDE SEQUENCE [LARGE SCALE GENOMIC DNA]</scope>
</reference>
<dbReference type="NCBIfam" id="NF000801">
    <property type="entry name" value="PRK00055.1-3"/>
    <property type="match status" value="1"/>
</dbReference>
<feature type="active site" description="Proton acceptor" evidence="8">
    <location>
        <position position="71"/>
    </location>
</feature>
<feature type="binding site" evidence="8">
    <location>
        <position position="71"/>
    </location>
    <ligand>
        <name>Zn(2+)</name>
        <dbReference type="ChEBI" id="CHEBI:29105"/>
        <label>2</label>
        <note>catalytic</note>
    </ligand>
</feature>
<comment type="catalytic activity">
    <reaction evidence="8">
        <text>Endonucleolytic cleavage of RNA, removing extra 3' nucleotides from tRNA precursor, generating 3' termini of tRNAs. A 3'-hydroxy group is left at the tRNA terminus and a 5'-phosphoryl group is left at the trailer molecule.</text>
        <dbReference type="EC" id="3.1.26.11"/>
    </reaction>
</comment>
<evidence type="ECO:0000313" key="10">
    <source>
        <dbReference type="EMBL" id="KUK63781.1"/>
    </source>
</evidence>
<dbReference type="InterPro" id="IPR001279">
    <property type="entry name" value="Metallo-B-lactamas"/>
</dbReference>
<comment type="subunit">
    <text evidence="1 8">Homodimer.</text>
</comment>
<name>A0A124G5Q2_9EURY</name>
<dbReference type="SUPFAM" id="SSF56281">
    <property type="entry name" value="Metallo-hydrolase/oxidoreductase"/>
    <property type="match status" value="1"/>
</dbReference>
<dbReference type="EMBL" id="LGGD01000006">
    <property type="protein sequence ID" value="KUK63781.1"/>
    <property type="molecule type" value="Genomic_DNA"/>
</dbReference>
<keyword evidence="6 8" id="KW-0378">Hydrolase</keyword>
<feature type="binding site" evidence="8">
    <location>
        <position position="279"/>
    </location>
    <ligand>
        <name>Zn(2+)</name>
        <dbReference type="ChEBI" id="CHEBI:29105"/>
        <label>2</label>
        <note>catalytic</note>
    </ligand>
</feature>
<evidence type="ECO:0000259" key="9">
    <source>
        <dbReference type="SMART" id="SM00849"/>
    </source>
</evidence>
<sequence length="318" mass="35068">MVRIAGETLHLHFLGTAGALPSPQRNPSCILIRRGSDTLLFDCGEGTQQQMMRARTGFTVNAVFITHWHADHFLGVFGLVETLAFMGRTDPLPIYGPSWVGEFVDLVQKVSRHTRGFSVTAHSLEHGSVVPFNGYTVRAFSTHHGIPGLGYVMEEDERPGRFNREQAVALGVPPGPLFGRLQRGEAVRIVRDGVETEIRPADVLGEPRPGRKVVYTGDTRPLQHHPGITAMLRDADILIHDATFDDQESDRAREVLHSTAGEAGEAAVALNARMLALMHISSRYTSTVNHIRDAKRQYEGDVILPADLAVLEIPYRSD</sequence>
<dbReference type="PANTHER" id="PTHR46018:SF2">
    <property type="entry name" value="ZINC PHOSPHODIESTERASE ELAC PROTEIN 1"/>
    <property type="match status" value="1"/>
</dbReference>
<evidence type="ECO:0000256" key="3">
    <source>
        <dbReference type="ARBA" id="ARBA00022722"/>
    </source>
</evidence>
<feature type="binding site" evidence="8">
    <location>
        <position position="218"/>
    </location>
    <ligand>
        <name>Zn(2+)</name>
        <dbReference type="ChEBI" id="CHEBI:29105"/>
        <label>2</label>
        <note>catalytic</note>
    </ligand>
</feature>
<evidence type="ECO:0000313" key="12">
    <source>
        <dbReference type="Proteomes" id="UP000054323"/>
    </source>
</evidence>
<evidence type="ECO:0000313" key="11">
    <source>
        <dbReference type="EMBL" id="KUL03918.1"/>
    </source>
</evidence>
<dbReference type="SMART" id="SM00849">
    <property type="entry name" value="Lactamase_B"/>
    <property type="match status" value="1"/>
</dbReference>
<dbReference type="InterPro" id="IPR036866">
    <property type="entry name" value="RibonucZ/Hydroxyglut_hydro"/>
</dbReference>
<dbReference type="NCBIfam" id="TIGR02651">
    <property type="entry name" value="RNase_Z"/>
    <property type="match status" value="1"/>
</dbReference>
<dbReference type="GO" id="GO:0042781">
    <property type="term" value="F:3'-tRNA processing endoribonuclease activity"/>
    <property type="evidence" value="ECO:0007669"/>
    <property type="project" value="UniProtKB-UniRule"/>
</dbReference>
<dbReference type="InterPro" id="IPR013471">
    <property type="entry name" value="RNase_Z/BN"/>
</dbReference>
<dbReference type="Proteomes" id="UP000054323">
    <property type="component" value="Unassembled WGS sequence"/>
</dbReference>
<evidence type="ECO:0000313" key="13">
    <source>
        <dbReference type="Proteomes" id="UP000054598"/>
    </source>
</evidence>
<feature type="binding site" evidence="8">
    <location>
        <position position="67"/>
    </location>
    <ligand>
        <name>Zn(2+)</name>
        <dbReference type="ChEBI" id="CHEBI:29105"/>
        <label>1</label>
        <note>catalytic</note>
    </ligand>
</feature>
<evidence type="ECO:0000256" key="6">
    <source>
        <dbReference type="ARBA" id="ARBA00022801"/>
    </source>
</evidence>